<evidence type="ECO:0000256" key="3">
    <source>
        <dbReference type="ARBA" id="ARBA00023002"/>
    </source>
</evidence>
<dbReference type="Pfam" id="PF00107">
    <property type="entry name" value="ADH_zinc_N"/>
    <property type="match status" value="1"/>
</dbReference>
<evidence type="ECO:0000259" key="5">
    <source>
        <dbReference type="SMART" id="SM00829"/>
    </source>
</evidence>
<keyword evidence="3 6" id="KW-0560">Oxidoreductase</keyword>
<dbReference type="SUPFAM" id="SSF51735">
    <property type="entry name" value="NAD(P)-binding Rossmann-fold domains"/>
    <property type="match status" value="1"/>
</dbReference>
<dbReference type="InterPro" id="IPR013154">
    <property type="entry name" value="ADH-like_N"/>
</dbReference>
<dbReference type="InterPro" id="IPR036291">
    <property type="entry name" value="NAD(P)-bd_dom_sf"/>
</dbReference>
<dbReference type="InterPro" id="IPR050129">
    <property type="entry name" value="Zn_alcohol_dh"/>
</dbReference>
<dbReference type="KEGG" id="dku:Desku_1634"/>
<dbReference type="InterPro" id="IPR002328">
    <property type="entry name" value="ADH_Zn_CS"/>
</dbReference>
<dbReference type="PANTHER" id="PTHR43401:SF2">
    <property type="entry name" value="L-THREONINE 3-DEHYDROGENASE"/>
    <property type="match status" value="1"/>
</dbReference>
<dbReference type="Gene3D" id="3.40.50.720">
    <property type="entry name" value="NAD(P)-binding Rossmann-like Domain"/>
    <property type="match status" value="1"/>
</dbReference>
<dbReference type="InterPro" id="IPR011032">
    <property type="entry name" value="GroES-like_sf"/>
</dbReference>
<dbReference type="RefSeq" id="WP_013822727.1">
    <property type="nucleotide sequence ID" value="NC_015573.1"/>
</dbReference>
<reference evidence="7" key="1">
    <citation type="submission" date="2011-05" db="EMBL/GenBank/DDBJ databases">
        <title>Complete sequence of Desulfotomaculum kuznetsovii DSM 6115.</title>
        <authorList>
            <person name="Lucas S."/>
            <person name="Han J."/>
            <person name="Lapidus A."/>
            <person name="Cheng J.-F."/>
            <person name="Goodwin L."/>
            <person name="Pitluck S."/>
            <person name="Peters L."/>
            <person name="Mikhailova N."/>
            <person name="Lu M."/>
            <person name="Saunders E."/>
            <person name="Han C."/>
            <person name="Tapia R."/>
            <person name="Land M."/>
            <person name="Hauser L."/>
            <person name="Kyrpides N."/>
            <person name="Ivanova N."/>
            <person name="Pagani I."/>
            <person name="Nazina T."/>
            <person name="Ivanova A."/>
            <person name="Parshina S."/>
            <person name="Kuever J."/>
            <person name="Muyzer G."/>
            <person name="Plugge C."/>
            <person name="Stams A."/>
            <person name="Woyke T."/>
        </authorList>
    </citation>
    <scope>NUCLEOTIDE SEQUENCE [LARGE SCALE GENOMIC DNA]</scope>
    <source>
        <strain evidence="7">DSM 6115 / VKM B-1805 / 17</strain>
    </source>
</reference>
<dbReference type="GO" id="GO:0008270">
    <property type="term" value="F:zinc ion binding"/>
    <property type="evidence" value="ECO:0007669"/>
    <property type="project" value="InterPro"/>
</dbReference>
<dbReference type="Pfam" id="PF08240">
    <property type="entry name" value="ADH_N"/>
    <property type="match status" value="1"/>
</dbReference>
<evidence type="ECO:0000256" key="4">
    <source>
        <dbReference type="RuleBase" id="RU361277"/>
    </source>
</evidence>
<evidence type="ECO:0000256" key="2">
    <source>
        <dbReference type="ARBA" id="ARBA00022833"/>
    </source>
</evidence>
<dbReference type="InterPro" id="IPR013149">
    <property type="entry name" value="ADH-like_C"/>
</dbReference>
<keyword evidence="7" id="KW-1185">Reference proteome</keyword>
<dbReference type="PANTHER" id="PTHR43401">
    <property type="entry name" value="L-THREONINE 3-DEHYDROGENASE"/>
    <property type="match status" value="1"/>
</dbReference>
<dbReference type="SMART" id="SM00829">
    <property type="entry name" value="PKS_ER"/>
    <property type="match status" value="1"/>
</dbReference>
<comment type="cofactor">
    <cofactor evidence="4">
        <name>Zn(2+)</name>
        <dbReference type="ChEBI" id="CHEBI:29105"/>
    </cofactor>
</comment>
<evidence type="ECO:0000313" key="6">
    <source>
        <dbReference type="EMBL" id="AEG15212.1"/>
    </source>
</evidence>
<evidence type="ECO:0000313" key="7">
    <source>
        <dbReference type="Proteomes" id="UP000009229"/>
    </source>
</evidence>
<proteinExistence type="inferred from homology"/>
<dbReference type="CDD" id="cd08234">
    <property type="entry name" value="threonine_DH_like"/>
    <property type="match status" value="1"/>
</dbReference>
<evidence type="ECO:0000256" key="1">
    <source>
        <dbReference type="ARBA" id="ARBA00022723"/>
    </source>
</evidence>
<sequence length="340" mass="36239">MPETMLAAIFSAPGELTLKEVPVPTIKKADEVLLKVEAASICGTDLHILHVPPGHPGTIGAILGHEYVGEVLAVGDEVKGIAPGDRVVVDPNVTCGNCRYCKMGQPNMCENMTTLGIFIDGGFAEYNVAPARALHKISKKIPPEIAVFAEPLSCVVNATQKIALHPGETVVVLGAGPIGLYFTMLLKAAGAGKIIVSEVSDFRKQYALTCGATRVVDPAREDLVAVVMDETGIGADVVVDAVGCLFKDTLNLARRGGRILLFGQNQNARAEIVQNTITRYELTVMGSFIAKYTFPATIKILESGILPLDKLITHRLSLQEIEKGFAAMRKGEAIEVVITP</sequence>
<keyword evidence="1 4" id="KW-0479">Metal-binding</keyword>
<dbReference type="GO" id="GO:0008743">
    <property type="term" value="F:L-threonine 3-dehydrogenase activity"/>
    <property type="evidence" value="ECO:0007669"/>
    <property type="project" value="UniProtKB-EC"/>
</dbReference>
<dbReference type="AlphaFoldDB" id="A0AAU8PAT6"/>
<keyword evidence="2 4" id="KW-0862">Zinc</keyword>
<dbReference type="InterPro" id="IPR020843">
    <property type="entry name" value="ER"/>
</dbReference>
<dbReference type="Gene3D" id="3.90.180.10">
    <property type="entry name" value="Medium-chain alcohol dehydrogenases, catalytic domain"/>
    <property type="match status" value="1"/>
</dbReference>
<accession>A0AAU8PAT6</accession>
<feature type="domain" description="Enoyl reductase (ER)" evidence="5">
    <location>
        <begin position="11"/>
        <end position="338"/>
    </location>
</feature>
<dbReference type="PROSITE" id="PS00059">
    <property type="entry name" value="ADH_ZINC"/>
    <property type="match status" value="1"/>
</dbReference>
<dbReference type="EMBL" id="CP002770">
    <property type="protein sequence ID" value="AEG15212.1"/>
    <property type="molecule type" value="Genomic_DNA"/>
</dbReference>
<gene>
    <name evidence="6" type="ordered locus">Desku_1634</name>
</gene>
<dbReference type="Proteomes" id="UP000009229">
    <property type="component" value="Chromosome"/>
</dbReference>
<comment type="similarity">
    <text evidence="4">Belongs to the zinc-containing alcohol dehydrogenase family.</text>
</comment>
<protein>
    <submittedName>
        <fullName evidence="6">L-threonine 3-dehydrogenase</fullName>
        <ecNumber evidence="6">1.1.1.103</ecNumber>
    </submittedName>
</protein>
<dbReference type="EC" id="1.1.1.103" evidence="6"/>
<dbReference type="SUPFAM" id="SSF50129">
    <property type="entry name" value="GroES-like"/>
    <property type="match status" value="2"/>
</dbReference>
<organism evidence="6 7">
    <name type="scientific">Desulfofundulus kuznetsovii (strain DSM 6115 / VKM B-1805 / 17)</name>
    <name type="common">Desulfotomaculum kuznetsovii</name>
    <dbReference type="NCBI Taxonomy" id="760568"/>
    <lineage>
        <taxon>Bacteria</taxon>
        <taxon>Bacillati</taxon>
        <taxon>Bacillota</taxon>
        <taxon>Clostridia</taxon>
        <taxon>Eubacteriales</taxon>
        <taxon>Peptococcaceae</taxon>
        <taxon>Desulfofundulus</taxon>
    </lineage>
</organism>
<name>A0AAU8PAT6_DESK7</name>